<feature type="compositionally biased region" description="Basic and acidic residues" evidence="1">
    <location>
        <begin position="200"/>
        <end position="218"/>
    </location>
</feature>
<reference evidence="2" key="1">
    <citation type="submission" date="2013-10" db="EMBL/GenBank/DDBJ databases">
        <title>Genomic analysis of the causative agents of coccidiosis in chickens.</title>
        <authorList>
            <person name="Reid A.J."/>
            <person name="Blake D."/>
            <person name="Billington K."/>
            <person name="Browne H."/>
            <person name="Dunn M."/>
            <person name="Hung S."/>
            <person name="Kawahara F."/>
            <person name="Miranda-Saavedra D."/>
            <person name="Mourier T."/>
            <person name="Nagra H."/>
            <person name="Otto T.D."/>
            <person name="Rawlings N."/>
            <person name="Sanchez A."/>
            <person name="Sanders M."/>
            <person name="Subramaniam C."/>
            <person name="Tay Y."/>
            <person name="Dear P."/>
            <person name="Doerig C."/>
            <person name="Gruber A."/>
            <person name="Parkinson J."/>
            <person name="Shirley M."/>
            <person name="Wan K.L."/>
            <person name="Berriman M."/>
            <person name="Tomley F."/>
            <person name="Pain A."/>
        </authorList>
    </citation>
    <scope>NUCLEOTIDE SEQUENCE [LARGE SCALE GENOMIC DNA]</scope>
    <source>
        <strain evidence="2">Houghton</strain>
    </source>
</reference>
<keyword evidence="3" id="KW-1185">Reference proteome</keyword>
<feature type="region of interest" description="Disordered" evidence="1">
    <location>
        <begin position="1"/>
        <end position="137"/>
    </location>
</feature>
<dbReference type="OrthoDB" id="352011at2759"/>
<feature type="compositionally biased region" description="Basic and acidic residues" evidence="1">
    <location>
        <begin position="70"/>
        <end position="79"/>
    </location>
</feature>
<dbReference type="GeneID" id="25254578"/>
<dbReference type="AlphaFoldDB" id="U6KN48"/>
<feature type="non-terminal residue" evidence="2">
    <location>
        <position position="1"/>
    </location>
</feature>
<dbReference type="EMBL" id="HG673823">
    <property type="protein sequence ID" value="CDJ38261.1"/>
    <property type="molecule type" value="Genomic_DNA"/>
</dbReference>
<dbReference type="Proteomes" id="UP000030747">
    <property type="component" value="Unassembled WGS sequence"/>
</dbReference>
<feature type="compositionally biased region" description="Basic and acidic residues" evidence="1">
    <location>
        <begin position="160"/>
        <end position="169"/>
    </location>
</feature>
<dbReference type="VEuPathDB" id="ToxoDB:ETH_00027475"/>
<evidence type="ECO:0000256" key="1">
    <source>
        <dbReference type="SAM" id="MobiDB-lite"/>
    </source>
</evidence>
<organism evidence="2 3">
    <name type="scientific">Eimeria tenella</name>
    <name type="common">Coccidian parasite</name>
    <dbReference type="NCBI Taxonomy" id="5802"/>
    <lineage>
        <taxon>Eukaryota</taxon>
        <taxon>Sar</taxon>
        <taxon>Alveolata</taxon>
        <taxon>Apicomplexa</taxon>
        <taxon>Conoidasida</taxon>
        <taxon>Coccidia</taxon>
        <taxon>Eucoccidiorida</taxon>
        <taxon>Eimeriorina</taxon>
        <taxon>Eimeriidae</taxon>
        <taxon>Eimeria</taxon>
    </lineage>
</organism>
<protein>
    <submittedName>
        <fullName evidence="2">Uncharacterized protein</fullName>
    </submittedName>
</protein>
<feature type="region of interest" description="Disordered" evidence="1">
    <location>
        <begin position="149"/>
        <end position="360"/>
    </location>
</feature>
<reference evidence="2" key="2">
    <citation type="submission" date="2013-10" db="EMBL/GenBank/DDBJ databases">
        <authorList>
            <person name="Aslett M."/>
        </authorList>
    </citation>
    <scope>NUCLEOTIDE SEQUENCE [LARGE SCALE GENOMIC DNA]</scope>
    <source>
        <strain evidence="2">Houghton</strain>
    </source>
</reference>
<sequence>VRQSFISDPRQRVLLTRTNSAEKEKHSQHAHEYEERRAGPRRSSAGNHSLPMFIARAHQQPSHQVAYASADERPSRSDDMYEPASASRRQVRQSFISDPRQRVLLTRTNSAEKEKHSQHAHEYEERRAGPRRSSAGNHSLPMFIARAHQQPSHQVAYASADERPSRSDDMYEPASASRRQVRQSFISDPRQRVLLTRTNSAEKEKHSQHAHEYEERRAGPRRSSAGNHSLPMFIARAHHHPARRDTDTSYEETGSLRNEDLEPASASRRQVRQSFISDPRQRVLLTRTNSAEKEKHSQHAHEYEERRAGPRRSSAGNHSLPMFIARAHHHPARRDTDTSYEETGSLRNEDLEPASASRRQ</sequence>
<feature type="compositionally biased region" description="Basic and acidic residues" evidence="1">
    <location>
        <begin position="110"/>
        <end position="128"/>
    </location>
</feature>
<evidence type="ECO:0000313" key="2">
    <source>
        <dbReference type="EMBL" id="CDJ38261.1"/>
    </source>
</evidence>
<accession>U6KN48</accession>
<gene>
    <name evidence="2" type="ORF">ETH_00027425</name>
</gene>
<evidence type="ECO:0000313" key="3">
    <source>
        <dbReference type="Proteomes" id="UP000030747"/>
    </source>
</evidence>
<dbReference type="RefSeq" id="XP_013229099.1">
    <property type="nucleotide sequence ID" value="XM_013373645.1"/>
</dbReference>
<feature type="compositionally biased region" description="Basic and acidic residues" evidence="1">
    <location>
        <begin position="20"/>
        <end position="38"/>
    </location>
</feature>
<feature type="non-terminal residue" evidence="2">
    <location>
        <position position="360"/>
    </location>
</feature>
<dbReference type="VEuPathDB" id="ToxoDB:ETH2_0400100"/>
<name>U6KN48_EIMTE</name>
<feature type="compositionally biased region" description="Basic and acidic residues" evidence="1">
    <location>
        <begin position="290"/>
        <end position="308"/>
    </location>
</feature>
<proteinExistence type="predicted"/>